<dbReference type="InterPro" id="IPR011712">
    <property type="entry name" value="Sig_transdc_His_kin_sub3_dim/P"/>
</dbReference>
<protein>
    <recommendedName>
        <fullName evidence="2">Signal transduction histidine kinase subgroup 3 dimerisation and phosphoacceptor domain-containing protein</fullName>
    </recommendedName>
</protein>
<accession>A0A1Q9LMV2</accession>
<dbReference type="GO" id="GO:0016020">
    <property type="term" value="C:membrane"/>
    <property type="evidence" value="ECO:0007669"/>
    <property type="project" value="InterPro"/>
</dbReference>
<dbReference type="GO" id="GO:0046983">
    <property type="term" value="F:protein dimerization activity"/>
    <property type="evidence" value="ECO:0007669"/>
    <property type="project" value="InterPro"/>
</dbReference>
<feature type="region of interest" description="Disordered" evidence="1">
    <location>
        <begin position="1"/>
        <end position="25"/>
    </location>
</feature>
<gene>
    <name evidence="3" type="ORF">BJP25_17835</name>
</gene>
<dbReference type="AlphaFoldDB" id="A0A1Q9LMV2"/>
<dbReference type="STRING" id="1193682.BJP25_17835"/>
<evidence type="ECO:0000259" key="2">
    <source>
        <dbReference type="Pfam" id="PF07730"/>
    </source>
</evidence>
<name>A0A1Q9LMV2_9PSEU</name>
<keyword evidence="4" id="KW-1185">Reference proteome</keyword>
<evidence type="ECO:0000313" key="4">
    <source>
        <dbReference type="Proteomes" id="UP000186040"/>
    </source>
</evidence>
<reference evidence="3 4" key="1">
    <citation type="submission" date="2016-10" db="EMBL/GenBank/DDBJ databases">
        <title>The Draft Genome Sequence of Actinokineospora bangkokensis 44EHWT reveals the biosynthetic pathway of antifungal compounds Thailandins with unusual extender unit butylmalonyl-CoA.</title>
        <authorList>
            <person name="Greule A."/>
            <person name="Intra B."/>
            <person name="Flemming S."/>
            <person name="Rommel M.G."/>
            <person name="Panbangred W."/>
            <person name="Bechthold A."/>
        </authorList>
    </citation>
    <scope>NUCLEOTIDE SEQUENCE [LARGE SCALE GENOMIC DNA]</scope>
    <source>
        <strain evidence="3 4">44EHW</strain>
    </source>
</reference>
<evidence type="ECO:0000256" key="1">
    <source>
        <dbReference type="SAM" id="MobiDB-lite"/>
    </source>
</evidence>
<sequence length="182" mass="20105">MNGRPGPLLRRVGGWPTRLRPPSPRTARLRHDLEQAVHDGPALRTSALALELGLLAVTVTDPCLRDRVEAVQDTVREVIDDLRAVGEALYPPVLTGAGVEPALRSVAERRDITLDLRGPTEHLDRRARVRTCLLIADHLRTLAPGSAARVRVAVGRRFARVRITSDEPGQARRRHWAVVRCG</sequence>
<feature type="compositionally biased region" description="Low complexity" evidence="1">
    <location>
        <begin position="1"/>
        <end position="14"/>
    </location>
</feature>
<dbReference type="Pfam" id="PF07730">
    <property type="entry name" value="HisKA_3"/>
    <property type="match status" value="1"/>
</dbReference>
<dbReference type="GO" id="GO:0000155">
    <property type="term" value="F:phosphorelay sensor kinase activity"/>
    <property type="evidence" value="ECO:0007669"/>
    <property type="project" value="InterPro"/>
</dbReference>
<proteinExistence type="predicted"/>
<comment type="caution">
    <text evidence="3">The sequence shown here is derived from an EMBL/GenBank/DDBJ whole genome shotgun (WGS) entry which is preliminary data.</text>
</comment>
<dbReference type="RefSeq" id="WP_075975036.1">
    <property type="nucleotide sequence ID" value="NZ_MKQR01000011.1"/>
</dbReference>
<evidence type="ECO:0000313" key="3">
    <source>
        <dbReference type="EMBL" id="OLR93333.1"/>
    </source>
</evidence>
<dbReference type="EMBL" id="MKQR01000011">
    <property type="protein sequence ID" value="OLR93333.1"/>
    <property type="molecule type" value="Genomic_DNA"/>
</dbReference>
<feature type="domain" description="Signal transduction histidine kinase subgroup 3 dimerisation and phosphoacceptor" evidence="2">
    <location>
        <begin position="30"/>
        <end position="93"/>
    </location>
</feature>
<organism evidence="3 4">
    <name type="scientific">Actinokineospora bangkokensis</name>
    <dbReference type="NCBI Taxonomy" id="1193682"/>
    <lineage>
        <taxon>Bacteria</taxon>
        <taxon>Bacillati</taxon>
        <taxon>Actinomycetota</taxon>
        <taxon>Actinomycetes</taxon>
        <taxon>Pseudonocardiales</taxon>
        <taxon>Pseudonocardiaceae</taxon>
        <taxon>Actinokineospora</taxon>
    </lineage>
</organism>
<dbReference type="Proteomes" id="UP000186040">
    <property type="component" value="Unassembled WGS sequence"/>
</dbReference>
<dbReference type="OrthoDB" id="3696704at2"/>